<accession>A0AAN6UUQ5</accession>
<name>A0AAN6UUQ5_9PEZI</name>
<comment type="caution">
    <text evidence="1">The sequence shown here is derived from an EMBL/GenBank/DDBJ whole genome shotgun (WGS) entry which is preliminary data.</text>
</comment>
<evidence type="ECO:0000313" key="2">
    <source>
        <dbReference type="Proteomes" id="UP001302676"/>
    </source>
</evidence>
<keyword evidence="2" id="KW-1185">Reference proteome</keyword>
<organism evidence="1 2">
    <name type="scientific">Dichotomopilus funicola</name>
    <dbReference type="NCBI Taxonomy" id="1934379"/>
    <lineage>
        <taxon>Eukaryota</taxon>
        <taxon>Fungi</taxon>
        <taxon>Dikarya</taxon>
        <taxon>Ascomycota</taxon>
        <taxon>Pezizomycotina</taxon>
        <taxon>Sordariomycetes</taxon>
        <taxon>Sordariomycetidae</taxon>
        <taxon>Sordariales</taxon>
        <taxon>Chaetomiaceae</taxon>
        <taxon>Dichotomopilus</taxon>
    </lineage>
</organism>
<proteinExistence type="predicted"/>
<dbReference type="AlphaFoldDB" id="A0AAN6UUQ5"/>
<dbReference type="GeneID" id="87818886"/>
<dbReference type="EMBL" id="MU853658">
    <property type="protein sequence ID" value="KAK4139557.1"/>
    <property type="molecule type" value="Genomic_DNA"/>
</dbReference>
<dbReference type="Proteomes" id="UP001302676">
    <property type="component" value="Unassembled WGS sequence"/>
</dbReference>
<gene>
    <name evidence="1" type="ORF">C8A04DRAFT_32945</name>
</gene>
<sequence>MEARPSFTLCLDTTLTASSEHQDRWAEVLRVITRPPPGLPSANRIGLSMEEVGESYSQKALALCGVLWNRGRRPETVSLELFHLLVWDVFYIEYHIPFPWSAEVNAEYQNPGSSKSPVYEAYFTTRKQAEEWTSLDRKAVEGFSSYTLPESCWSLHAQTAAWNRMGERYPFPDTDEGLSPFEVALPNRAWAYKHIYGEEGNLLTTINGIVETSGGRLWFEPGPDGRPFTKLVIGPVGKQEGGKMSHDAILGLVELWIAVRQSVKSAVARVSMVDQIRQAYAVVRQKGAMKALDELLASIATKEAVMQRALEVLDGEIDGPCKLAQDPRKE</sequence>
<reference evidence="1" key="2">
    <citation type="submission" date="2023-05" db="EMBL/GenBank/DDBJ databases">
        <authorList>
            <consortium name="Lawrence Berkeley National Laboratory"/>
            <person name="Steindorff A."/>
            <person name="Hensen N."/>
            <person name="Bonometti L."/>
            <person name="Westerberg I."/>
            <person name="Brannstrom I.O."/>
            <person name="Guillou S."/>
            <person name="Cros-Aarteil S."/>
            <person name="Calhoun S."/>
            <person name="Haridas S."/>
            <person name="Kuo A."/>
            <person name="Mondo S."/>
            <person name="Pangilinan J."/>
            <person name="Riley R."/>
            <person name="Labutti K."/>
            <person name="Andreopoulos B."/>
            <person name="Lipzen A."/>
            <person name="Chen C."/>
            <person name="Yanf M."/>
            <person name="Daum C."/>
            <person name="Ng V."/>
            <person name="Clum A."/>
            <person name="Ohm R."/>
            <person name="Martin F."/>
            <person name="Silar P."/>
            <person name="Natvig D."/>
            <person name="Lalanne C."/>
            <person name="Gautier V."/>
            <person name="Ament-Velasquez S.L."/>
            <person name="Kruys A."/>
            <person name="Hutchinson M.I."/>
            <person name="Powell A.J."/>
            <person name="Barry K."/>
            <person name="Miller A.N."/>
            <person name="Grigoriev I.V."/>
            <person name="Debuchy R."/>
            <person name="Gladieux P."/>
            <person name="Thoren M.H."/>
            <person name="Johannesson H."/>
        </authorList>
    </citation>
    <scope>NUCLEOTIDE SEQUENCE</scope>
    <source>
        <strain evidence="1">CBS 141.50</strain>
    </source>
</reference>
<reference evidence="1" key="1">
    <citation type="journal article" date="2023" name="Mol. Phylogenet. Evol.">
        <title>Genome-scale phylogeny and comparative genomics of the fungal order Sordariales.</title>
        <authorList>
            <person name="Hensen N."/>
            <person name="Bonometti L."/>
            <person name="Westerberg I."/>
            <person name="Brannstrom I.O."/>
            <person name="Guillou S."/>
            <person name="Cros-Aarteil S."/>
            <person name="Calhoun S."/>
            <person name="Haridas S."/>
            <person name="Kuo A."/>
            <person name="Mondo S."/>
            <person name="Pangilinan J."/>
            <person name="Riley R."/>
            <person name="LaButti K."/>
            <person name="Andreopoulos B."/>
            <person name="Lipzen A."/>
            <person name="Chen C."/>
            <person name="Yan M."/>
            <person name="Daum C."/>
            <person name="Ng V."/>
            <person name="Clum A."/>
            <person name="Steindorff A."/>
            <person name="Ohm R.A."/>
            <person name="Martin F."/>
            <person name="Silar P."/>
            <person name="Natvig D.O."/>
            <person name="Lalanne C."/>
            <person name="Gautier V."/>
            <person name="Ament-Velasquez S.L."/>
            <person name="Kruys A."/>
            <person name="Hutchinson M.I."/>
            <person name="Powell A.J."/>
            <person name="Barry K."/>
            <person name="Miller A.N."/>
            <person name="Grigoriev I.V."/>
            <person name="Debuchy R."/>
            <person name="Gladieux P."/>
            <person name="Hiltunen Thoren M."/>
            <person name="Johannesson H."/>
        </authorList>
    </citation>
    <scope>NUCLEOTIDE SEQUENCE</scope>
    <source>
        <strain evidence="1">CBS 141.50</strain>
    </source>
</reference>
<evidence type="ECO:0000313" key="1">
    <source>
        <dbReference type="EMBL" id="KAK4139557.1"/>
    </source>
</evidence>
<dbReference type="RefSeq" id="XP_062632928.1">
    <property type="nucleotide sequence ID" value="XM_062782273.1"/>
</dbReference>
<protein>
    <submittedName>
        <fullName evidence="1">Uncharacterized protein</fullName>
    </submittedName>
</protein>